<dbReference type="Gene3D" id="2.60.40.10">
    <property type="entry name" value="Immunoglobulins"/>
    <property type="match status" value="3"/>
</dbReference>
<dbReference type="InterPro" id="IPR036844">
    <property type="entry name" value="Hint_dom_sf"/>
</dbReference>
<evidence type="ECO:0000313" key="7">
    <source>
        <dbReference type="EMBL" id="GAA3572636.1"/>
    </source>
</evidence>
<dbReference type="InterPro" id="IPR050708">
    <property type="entry name" value="T6SS_VgrG/RHS"/>
</dbReference>
<feature type="chain" id="PRO_5045636488" description="Fibronectin type-III domain-containing protein" evidence="5">
    <location>
        <begin position="27"/>
        <end position="3025"/>
    </location>
</feature>
<dbReference type="CDD" id="cd00603">
    <property type="entry name" value="IPT_PCSR"/>
    <property type="match status" value="1"/>
</dbReference>
<keyword evidence="8" id="KW-1185">Reference proteome</keyword>
<reference evidence="8" key="1">
    <citation type="journal article" date="2019" name="Int. J. Syst. Evol. Microbiol.">
        <title>The Global Catalogue of Microorganisms (GCM) 10K type strain sequencing project: providing services to taxonomists for standard genome sequencing and annotation.</title>
        <authorList>
            <consortium name="The Broad Institute Genomics Platform"/>
            <consortium name="The Broad Institute Genome Sequencing Center for Infectious Disease"/>
            <person name="Wu L."/>
            <person name="Ma J."/>
        </authorList>
    </citation>
    <scope>NUCLEOTIDE SEQUENCE [LARGE SCALE GENOMIC DNA]</scope>
    <source>
        <strain evidence="8">JCM 16928</strain>
    </source>
</reference>
<dbReference type="InterPro" id="IPR045351">
    <property type="entry name" value="DUF6531"/>
</dbReference>
<dbReference type="InterPro" id="IPR014756">
    <property type="entry name" value="Ig_E-set"/>
</dbReference>
<keyword evidence="2" id="KW-0378">Hydrolase</keyword>
<dbReference type="SMART" id="SM00306">
    <property type="entry name" value="HintN"/>
    <property type="match status" value="1"/>
</dbReference>
<dbReference type="NCBIfam" id="TIGR03696">
    <property type="entry name" value="Rhs_assc_core"/>
    <property type="match status" value="1"/>
</dbReference>
<dbReference type="InterPro" id="IPR031325">
    <property type="entry name" value="RHS_repeat"/>
</dbReference>
<dbReference type="Pfam" id="PF20148">
    <property type="entry name" value="DUF6531"/>
    <property type="match status" value="1"/>
</dbReference>
<dbReference type="Pfam" id="PF00041">
    <property type="entry name" value="fn3"/>
    <property type="match status" value="1"/>
</dbReference>
<dbReference type="NCBIfam" id="TIGR01643">
    <property type="entry name" value="YD_repeat_2x"/>
    <property type="match status" value="3"/>
</dbReference>
<dbReference type="SUPFAM" id="SSF49464">
    <property type="entry name" value="Carboxypeptidase regulatory domain-like"/>
    <property type="match status" value="1"/>
</dbReference>
<dbReference type="PANTHER" id="PTHR32305">
    <property type="match status" value="1"/>
</dbReference>
<dbReference type="PANTHER" id="PTHR32305:SF15">
    <property type="entry name" value="PROTEIN RHSA-RELATED"/>
    <property type="match status" value="1"/>
</dbReference>
<feature type="region of interest" description="Disordered" evidence="4">
    <location>
        <begin position="1480"/>
        <end position="1512"/>
    </location>
</feature>
<dbReference type="InterPro" id="IPR022385">
    <property type="entry name" value="Rhs_assc_core"/>
</dbReference>
<name>A0ABP6XUS3_9ACTN</name>
<dbReference type="PROSITE" id="PS50817">
    <property type="entry name" value="INTEIN_N_TER"/>
    <property type="match status" value="1"/>
</dbReference>
<proteinExistence type="predicted"/>
<dbReference type="InterPro" id="IPR006141">
    <property type="entry name" value="Intein_N"/>
</dbReference>
<evidence type="ECO:0000256" key="1">
    <source>
        <dbReference type="ARBA" id="ARBA00022737"/>
    </source>
</evidence>
<dbReference type="CDD" id="cd00081">
    <property type="entry name" value="Hint"/>
    <property type="match status" value="1"/>
</dbReference>
<dbReference type="Proteomes" id="UP001501222">
    <property type="component" value="Unassembled WGS sequence"/>
</dbReference>
<evidence type="ECO:0000256" key="5">
    <source>
        <dbReference type="SAM" id="SignalP"/>
    </source>
</evidence>
<feature type="domain" description="Fibronectin type-III" evidence="6">
    <location>
        <begin position="409"/>
        <end position="498"/>
    </location>
</feature>
<comment type="caution">
    <text evidence="7">The sequence shown here is derived from an EMBL/GenBank/DDBJ whole genome shotgun (WGS) entry which is preliminary data.</text>
</comment>
<evidence type="ECO:0000313" key="8">
    <source>
        <dbReference type="Proteomes" id="UP001501222"/>
    </source>
</evidence>
<evidence type="ECO:0000256" key="3">
    <source>
        <dbReference type="ARBA" id="ARBA00023326"/>
    </source>
</evidence>
<dbReference type="InterPro" id="IPR002909">
    <property type="entry name" value="IPT_dom"/>
</dbReference>
<keyword evidence="3" id="KW-0119">Carbohydrate metabolism</keyword>
<dbReference type="SUPFAM" id="SSF51294">
    <property type="entry name" value="Hedgehog/intein (Hint) domain"/>
    <property type="match status" value="1"/>
</dbReference>
<dbReference type="Pfam" id="PF25023">
    <property type="entry name" value="TEN_YD-shell"/>
    <property type="match status" value="1"/>
</dbReference>
<protein>
    <recommendedName>
        <fullName evidence="6">Fibronectin type-III domain-containing protein</fullName>
    </recommendedName>
</protein>
<feature type="compositionally biased region" description="Low complexity" evidence="4">
    <location>
        <begin position="1485"/>
        <end position="1495"/>
    </location>
</feature>
<dbReference type="SUPFAM" id="SSF49265">
    <property type="entry name" value="Fibronectin type III"/>
    <property type="match status" value="1"/>
</dbReference>
<dbReference type="CDD" id="cd00063">
    <property type="entry name" value="FN3"/>
    <property type="match status" value="1"/>
</dbReference>
<dbReference type="Gene3D" id="2.170.16.10">
    <property type="entry name" value="Hedgehog/Intein (Hint) domain"/>
    <property type="match status" value="1"/>
</dbReference>
<dbReference type="SMART" id="SM00060">
    <property type="entry name" value="FN3"/>
    <property type="match status" value="1"/>
</dbReference>
<keyword evidence="1" id="KW-0677">Repeat</keyword>
<organism evidence="7 8">
    <name type="scientific">Kribbella ginsengisoli</name>
    <dbReference type="NCBI Taxonomy" id="363865"/>
    <lineage>
        <taxon>Bacteria</taxon>
        <taxon>Bacillati</taxon>
        <taxon>Actinomycetota</taxon>
        <taxon>Actinomycetes</taxon>
        <taxon>Propionibacteriales</taxon>
        <taxon>Kribbellaceae</taxon>
        <taxon>Kribbella</taxon>
    </lineage>
</organism>
<dbReference type="InterPro" id="IPR013783">
    <property type="entry name" value="Ig-like_fold"/>
</dbReference>
<dbReference type="SUPFAM" id="SSF81296">
    <property type="entry name" value="E set domains"/>
    <property type="match status" value="2"/>
</dbReference>
<dbReference type="EMBL" id="BAABAA010000007">
    <property type="protein sequence ID" value="GAA3572636.1"/>
    <property type="molecule type" value="Genomic_DNA"/>
</dbReference>
<dbReference type="InterPro" id="IPR036116">
    <property type="entry name" value="FN3_sf"/>
</dbReference>
<gene>
    <name evidence="7" type="ORF">GCM10022235_47550</name>
</gene>
<dbReference type="InterPro" id="IPR008969">
    <property type="entry name" value="CarboxyPept-like_regulatory"/>
</dbReference>
<dbReference type="PROSITE" id="PS50853">
    <property type="entry name" value="FN3"/>
    <property type="match status" value="1"/>
</dbReference>
<accession>A0ABP6XUS3</accession>
<dbReference type="Pfam" id="PF07591">
    <property type="entry name" value="PT-HINT"/>
    <property type="match status" value="1"/>
</dbReference>
<feature type="region of interest" description="Disordered" evidence="4">
    <location>
        <begin position="2059"/>
        <end position="2087"/>
    </location>
</feature>
<keyword evidence="2" id="KW-0326">Glycosidase</keyword>
<feature type="signal peptide" evidence="5">
    <location>
        <begin position="1"/>
        <end position="26"/>
    </location>
</feature>
<evidence type="ECO:0000256" key="2">
    <source>
        <dbReference type="ARBA" id="ARBA00023295"/>
    </source>
</evidence>
<keyword evidence="3" id="KW-0624">Polysaccharide degradation</keyword>
<dbReference type="Pfam" id="PF05593">
    <property type="entry name" value="RHS_repeat"/>
    <property type="match status" value="3"/>
</dbReference>
<dbReference type="Pfam" id="PF01833">
    <property type="entry name" value="TIG"/>
    <property type="match status" value="2"/>
</dbReference>
<dbReference type="InterPro" id="IPR056823">
    <property type="entry name" value="TEN-like_YD-shell"/>
</dbReference>
<dbReference type="Gene3D" id="2.180.10.10">
    <property type="entry name" value="RHS repeat-associated core"/>
    <property type="match status" value="3"/>
</dbReference>
<keyword evidence="5" id="KW-0732">Signal</keyword>
<evidence type="ECO:0000256" key="4">
    <source>
        <dbReference type="SAM" id="MobiDB-lite"/>
    </source>
</evidence>
<dbReference type="InterPro" id="IPR003961">
    <property type="entry name" value="FN3_dom"/>
</dbReference>
<evidence type="ECO:0000259" key="6">
    <source>
        <dbReference type="PROSITE" id="PS50853"/>
    </source>
</evidence>
<sequence length="3025" mass="315229">MLRRCIVMLVSASLLTSSLVVPEATARPAAAEVPASTTQAAAAPELQPAAGQFVPVAPASVINGVAVAAAGVSTVTVAGANGIPAAAQVSAVAVQVTAIGTTAAGYVQAYAAGTTRPTDSTNNFVTGRNTASYDVVPVSASGQISVYSSAASKVWVRLRGYFTSSSAVTAGSTFVPLPATTVINNVALAANGTTNYTFAGANGIPAAIDVAAVAIEVTSAAPTAAGVLKAYPTGEAAPADAAVNYPVTQAQTNYETVRLSTAGQVTFSASGATKLTVRLRGYYSKPTATAAAASYVPVAPATVVNNVALAAAGTTTATLAGANGVPAAATVAAVDANVVASAPTAAGFLTGYAAGTTRPTDASVYYANATNTAAHDTLKISSAGQTTFYASGATKLILRLRGYYKKPTAPLAPTGITAAAADGRATVGWTVPKDGGAAITGYTVTANPGNLKSTVGATGTATITGLTNGTPYTFAVQAINAAGTSTASAASKPVVPMGGEVLYAHDAAGRVKAVFTSDGAGVAYQYDAVGNITATQALPANQLTVAQAGPATAVVGDSYEIYGTGFGLDPEQVSVTIGGATAPITSLRRNHLVVTVPAGATTGQALVNVSGTTVTAGSVTLLAAPQVTSVSPAIVDRGATLTVTGSNFAPATTANTVSVNGTKLQVLSATATTLTVRAPGFGVAGKLMVRTRAGTVTSAGQVTVPPSPFLAVDVAASVHLTPDAPATITMATSNQLALFSIDGTAGQRLGFQVDETISGCYEAHIWAPDRTAAYAEETICGKDYLELPRPAVNGTYLVELDPRNPETGTFTVVARQSADLTAPLTIDGPAASLTTTVAPAHATFTFTGAKGQLVFTTLTAPSNLASGAVLWGPHGQKLVTTNSYYGSTSGFLTSVLLPEDGVYTVDVDPYNFELGTYTAQVNLVPTPISATTTLDGAAARLTITKPGQTGSVAFTGTQGQLVHVDLATQLTSTATGKVTLRGPDGSFLFRDQTWTYFMDYLADRYVLPQTGEYLLLVEPAGAQTGTIDVAVNTIPADAVVATTVDAAAVAVSNSKPGQLARMTFPATAGQRVMITCVAITGHEYDVSYQLLNPAGTKVETGNCASSDKGILFDTRALTAGTWTVLADPNRALLLTSALRAASVAADPVVNSTLGSSAVVNLLPGQNGTVVFPVTAGQRIYVGCTLSVPDQQYDISFELLRPDGTKADSGSCYTSFKGELFDTVTAAAGGNWTVRMDPKLNANAGATIGLYAVPADAAPTATIGGAAVTFDTVVGQNATVSFTATAGQRVLIGCSLVDWAAKQYDVSFKLLRPDGTTEKTTSCYESSGGMLVDTIALAQAGTWQLFVDPDYMVTSRTTVRLYSVPADVAKTTTVGGAGVSVTTVVGQSATITFTGTASQKIKATVSSSSYPACGGYLRLRNSAGTNLTSTCLTAAGYLTYTLPSAGTYTLFVDPAELSTGTATIAVANNPTAAAANLEDRRDFPRAEPAAAPARAVKANEEEEPPPPPVYPRKRDAWLTGRILRTDGKPLADVTVRVADRAVRTKADGSFVLTRLPQGTFLFVMDGRTASTRRTKYGYFDVQVNLRKGANKLFYQPYLPILDTANEISIAGPTTEAVVLKTSKVKGLEVHIPAGVTITDADGKKVTKVGITPIPVDRTPIPMPKGVQVPVYFTVQPAGGELHGGEAKIYYPNYLDQKPGTRLNFWSHEKYAEGWEVYGIGTVTADGTQVLPDHDTAIENFDGAMINVSGWLEGLTKGILEALGSAGDPVDLGTGRFTYTQTDLTLGGFVPIEAERAYSSGDGRARPFGIGTIGTYDTFLTSKKQWQEADLNLIDGSQVHFARTSPGTSFTDAAFEARGTIGQFAGATMAWNGRGWDLRLRDGTVLIYGDEAPLQGIRDRFGHTVTIRRIAKNVYGSQIGAIVSITSSEGFWLTYDYDTAGQVLAIHDNAGRTVSYTYDTGLLKTVTDVNGGVTTYGWDTAKRLTTITDAKNQVFLTNTYDTNNRVIQQQLADGGLYKFDYVLDSTGKKVVKTTVTDPAGAKRVVEYDAAGYLVKDTSASGTANEQGYSLERDPASHLPTKTTDTDGRSMVSTYNANQQATSTTVTLGTEQQQETATYNGPEGAMDSTTDALGNTTRYTFDALGNVETATDGEGRKTTYEWNDEGLMTKQTPDGAGSTTYEYLDGMTSQVTDPLGRVTSYGVDSAGRVQETVGPDGSVSTVQYDAANQVLSTKDPLGSVTTYKYDKNGNLESLKDARGGTTTWAYDLMDRVHELTDQVGKKTTYTYNALGRPETITDRRGLTTEYRYDALQREVFTGYGRTGSPGAYQYQSTLISAYDDKGRLESVTDSTAGAGSVAYTYDGKDRVATETTPQGTITREWDDTGRLKTLKVPGLPDTAYEYDKSDRLTKVTRGAVVASYGYDSTGRLKTQTLPGGVVRTSSYDLAGGLTGLTFTSGAQVLGDLTYHYDAAGQLDRTGGSWARADLPSPVGSAVFDPANRLTSLDGVTRTYDPEGNLTDDGTSTYTWNARGEMTSTTGAVGASQMRYDPLGRRIGATVGGETWNLRYDGDNVLVEDGPGTADATYLSGLSTDSAAARVDGLDGTGSASALLTDRQGSVVARTVPGTGTVAAEYTYDLYGKARSSLAGDANPVRYTGRESGPGTPAGLQFNRARWYEPGTGRFLSEDPAGFEGAGPNLYSYVDGDPVDATDPSGAVPQIVAACAGGALINTVAGALLGRKHTAGDYLRGLAKGCVDGVLMFGVGKFLSVGLRSARPFARYLDEVAETAAKACSFTGETLVLMADGSKKPISQVEVGDEVLATDPETGEQGPHKVTQVFEHSDRVIDLEVAGDVVTTTANHPFWNATDRRFEPAAELDRGDQVQSADGRRFTIGGLKTGGARQAAAYNLSVEGIHTYHVGPDELLVHNACVIPRITPRGLQHSFGRHAEQWFGREVGASKMGEWSALIQRASQSGKVFPWSSGSTLTQAHLARIDGKWFVAQFDRTTGDLVTAFVPNNKQVSAMLRLLGK</sequence>
<dbReference type="InterPro" id="IPR003587">
    <property type="entry name" value="Hint_dom_N"/>
</dbReference>
<dbReference type="InterPro" id="IPR006530">
    <property type="entry name" value="YD"/>
</dbReference>